<evidence type="ECO:0000256" key="1">
    <source>
        <dbReference type="ARBA" id="ARBA00022723"/>
    </source>
</evidence>
<dbReference type="GO" id="GO:0003723">
    <property type="term" value="F:RNA binding"/>
    <property type="evidence" value="ECO:0007669"/>
    <property type="project" value="InterPro"/>
</dbReference>
<evidence type="ECO:0000256" key="2">
    <source>
        <dbReference type="ARBA" id="ARBA00022737"/>
    </source>
</evidence>
<comment type="caution">
    <text evidence="8">The sequence shown here is derived from an EMBL/GenBank/DDBJ whole genome shotgun (WGS) entry which is preliminary data.</text>
</comment>
<protein>
    <recommendedName>
        <fullName evidence="7">C3H1-type domain-containing protein</fullName>
    </recommendedName>
</protein>
<evidence type="ECO:0000256" key="6">
    <source>
        <dbReference type="SAM" id="MobiDB-lite"/>
    </source>
</evidence>
<keyword evidence="4 5" id="KW-0862">Zinc</keyword>
<keyword evidence="3 5" id="KW-0863">Zinc-finger</keyword>
<reference evidence="8 9" key="1">
    <citation type="submission" date="2022-01" db="EMBL/GenBank/DDBJ databases">
        <authorList>
            <person name="Xiong W."/>
            <person name="Schranz E."/>
        </authorList>
    </citation>
    <scope>NUCLEOTIDE SEQUENCE [LARGE SCALE GENOMIC DNA]</scope>
</reference>
<dbReference type="Proteomes" id="UP001157418">
    <property type="component" value="Unassembled WGS sequence"/>
</dbReference>
<dbReference type="GO" id="GO:0000398">
    <property type="term" value="P:mRNA splicing, via spliceosome"/>
    <property type="evidence" value="ECO:0007669"/>
    <property type="project" value="InterPro"/>
</dbReference>
<dbReference type="InterPro" id="IPR009145">
    <property type="entry name" value="U2AF_small"/>
</dbReference>
<accession>A0AAU9MTK5</accession>
<feature type="region of interest" description="Disordered" evidence="6">
    <location>
        <begin position="203"/>
        <end position="226"/>
    </location>
</feature>
<dbReference type="PROSITE" id="PS50103">
    <property type="entry name" value="ZF_C3H1"/>
    <property type="match status" value="1"/>
</dbReference>
<dbReference type="AlphaFoldDB" id="A0AAU9MTK5"/>
<evidence type="ECO:0000313" key="8">
    <source>
        <dbReference type="EMBL" id="CAH1430386.1"/>
    </source>
</evidence>
<evidence type="ECO:0000313" key="9">
    <source>
        <dbReference type="Proteomes" id="UP001157418"/>
    </source>
</evidence>
<dbReference type="PANTHER" id="PTHR12620">
    <property type="entry name" value="U2 SNRNP AUXILIARY FACTOR, SMALL SUBUNIT"/>
    <property type="match status" value="1"/>
</dbReference>
<keyword evidence="9" id="KW-1185">Reference proteome</keyword>
<gene>
    <name evidence="8" type="ORF">LVIROSA_LOCUS17163</name>
</gene>
<evidence type="ECO:0000256" key="3">
    <source>
        <dbReference type="ARBA" id="ARBA00022771"/>
    </source>
</evidence>
<organism evidence="8 9">
    <name type="scientific">Lactuca virosa</name>
    <dbReference type="NCBI Taxonomy" id="75947"/>
    <lineage>
        <taxon>Eukaryota</taxon>
        <taxon>Viridiplantae</taxon>
        <taxon>Streptophyta</taxon>
        <taxon>Embryophyta</taxon>
        <taxon>Tracheophyta</taxon>
        <taxon>Spermatophyta</taxon>
        <taxon>Magnoliopsida</taxon>
        <taxon>eudicotyledons</taxon>
        <taxon>Gunneridae</taxon>
        <taxon>Pentapetalae</taxon>
        <taxon>asterids</taxon>
        <taxon>campanulids</taxon>
        <taxon>Asterales</taxon>
        <taxon>Asteraceae</taxon>
        <taxon>Cichorioideae</taxon>
        <taxon>Cichorieae</taxon>
        <taxon>Lactucinae</taxon>
        <taxon>Lactuca</taxon>
    </lineage>
</organism>
<dbReference type="InterPro" id="IPR000571">
    <property type="entry name" value="Znf_CCCH"/>
</dbReference>
<proteinExistence type="predicted"/>
<keyword evidence="2" id="KW-0677">Repeat</keyword>
<evidence type="ECO:0000256" key="5">
    <source>
        <dbReference type="PROSITE-ProRule" id="PRU00723"/>
    </source>
</evidence>
<feature type="domain" description="C3H1-type" evidence="7">
    <location>
        <begin position="257"/>
        <end position="279"/>
    </location>
</feature>
<name>A0AAU9MTK5_9ASTR</name>
<evidence type="ECO:0000256" key="4">
    <source>
        <dbReference type="ARBA" id="ARBA00022833"/>
    </source>
</evidence>
<evidence type="ECO:0000259" key="7">
    <source>
        <dbReference type="PROSITE" id="PS50103"/>
    </source>
</evidence>
<feature type="zinc finger region" description="C3H1-type" evidence="5">
    <location>
        <begin position="257"/>
        <end position="279"/>
    </location>
</feature>
<keyword evidence="1 5" id="KW-0479">Metal-binding</keyword>
<dbReference type="GO" id="GO:0008270">
    <property type="term" value="F:zinc ion binding"/>
    <property type="evidence" value="ECO:0007669"/>
    <property type="project" value="UniProtKB-KW"/>
</dbReference>
<sequence>MLDVASPARWFVIGQRTEERKSQTQLTTTAVLLSRSCPLRHRSFRRPSTLLISRPPCSISSPHKREKAKRSRRTPLCSPVVRVHFVAFPFAACRRLSPPVAVPVTCCLSFRYPPHLSASLLDFFPKKRLDVITMRRLYPSFEKLKLFEALFVVHRNSAIFVVHRNSVSTKYDDEWKYIEEGPPEIIWKGNEIIVNKNKVKVKKKEANQSTQKEDPDRPTSNPLPPQSEAYAAFKNAPIASTELLDIVSQQVPNFGTEKDKAHCPFYIKTGACRFGMRCNRFISTLINLPHCLSRTCTMDLAMLRNKMRDLRSVVGFSL</sequence>
<dbReference type="GO" id="GO:0089701">
    <property type="term" value="C:U2AF complex"/>
    <property type="evidence" value="ECO:0007669"/>
    <property type="project" value="InterPro"/>
</dbReference>
<dbReference type="EMBL" id="CAKMRJ010003334">
    <property type="protein sequence ID" value="CAH1430386.1"/>
    <property type="molecule type" value="Genomic_DNA"/>
</dbReference>